<proteinExistence type="predicted"/>
<reference evidence="1 2" key="1">
    <citation type="submission" date="2019-08" db="EMBL/GenBank/DDBJ databases">
        <title>The genome of the soybean aphid Biotype 1, its phylome, world population structure and adaptation to the North American continent.</title>
        <authorList>
            <person name="Giordano R."/>
            <person name="Donthu R.K."/>
            <person name="Hernandez A.G."/>
            <person name="Wright C.L."/>
            <person name="Zimin A.V."/>
        </authorList>
    </citation>
    <scope>NUCLEOTIDE SEQUENCE [LARGE SCALE GENOMIC DNA]</scope>
    <source>
        <tissue evidence="1">Whole aphids</tissue>
    </source>
</reference>
<evidence type="ECO:0000313" key="2">
    <source>
        <dbReference type="Proteomes" id="UP000475862"/>
    </source>
</evidence>
<dbReference type="AlphaFoldDB" id="A0A6G0TRI5"/>
<accession>A0A6G0TRI5</accession>
<dbReference type="OrthoDB" id="10623264at2759"/>
<dbReference type="Proteomes" id="UP000475862">
    <property type="component" value="Unassembled WGS sequence"/>
</dbReference>
<gene>
    <name evidence="1" type="ORF">AGLY_006429</name>
</gene>
<name>A0A6G0TRI5_APHGL</name>
<keyword evidence="2" id="KW-1185">Reference proteome</keyword>
<sequence length="259" mass="30068">MAHDIGDPDRVPSMPYKSIRLTRHRCAALRLISLKKAIKKKKTGAIETIRTTHYTAPNIIIKLYTRKYVILQIITIETINDLILDSHQSKQSDECIDSTMMIVFLCLYTEKLVEIMLQFQTSGMVYDGKLNFQNILKAINFEIPYELFLMQLKNKKSKYIYQSPNVSNPTAADPGHEYHGPPGGRRPQVKNRYYTVLLYLVSTKNIGQMLVIYGTDHLLIYFTSDLFIRYRSSKLTHAIVSFEPTVLWEIPSHIRKRHE</sequence>
<organism evidence="1 2">
    <name type="scientific">Aphis glycines</name>
    <name type="common">Soybean aphid</name>
    <dbReference type="NCBI Taxonomy" id="307491"/>
    <lineage>
        <taxon>Eukaryota</taxon>
        <taxon>Metazoa</taxon>
        <taxon>Ecdysozoa</taxon>
        <taxon>Arthropoda</taxon>
        <taxon>Hexapoda</taxon>
        <taxon>Insecta</taxon>
        <taxon>Pterygota</taxon>
        <taxon>Neoptera</taxon>
        <taxon>Paraneoptera</taxon>
        <taxon>Hemiptera</taxon>
        <taxon>Sternorrhyncha</taxon>
        <taxon>Aphidomorpha</taxon>
        <taxon>Aphidoidea</taxon>
        <taxon>Aphididae</taxon>
        <taxon>Aphidini</taxon>
        <taxon>Aphis</taxon>
        <taxon>Aphis</taxon>
    </lineage>
</organism>
<evidence type="ECO:0000313" key="1">
    <source>
        <dbReference type="EMBL" id="KAE9537406.1"/>
    </source>
</evidence>
<comment type="caution">
    <text evidence="1">The sequence shown here is derived from an EMBL/GenBank/DDBJ whole genome shotgun (WGS) entry which is preliminary data.</text>
</comment>
<dbReference type="EMBL" id="VYZN01000018">
    <property type="protein sequence ID" value="KAE9537406.1"/>
    <property type="molecule type" value="Genomic_DNA"/>
</dbReference>
<protein>
    <submittedName>
        <fullName evidence="1">Uncharacterized protein</fullName>
    </submittedName>
</protein>